<feature type="domain" description="PAC" evidence="8">
    <location>
        <begin position="375"/>
        <end position="431"/>
    </location>
</feature>
<evidence type="ECO:0000259" key="9">
    <source>
        <dbReference type="PROSITE" id="PS50123"/>
    </source>
</evidence>
<dbReference type="Gene3D" id="3.40.50.150">
    <property type="entry name" value="Vaccinia Virus protein VP39"/>
    <property type="match status" value="1"/>
</dbReference>
<evidence type="ECO:0000256" key="4">
    <source>
        <dbReference type="ARBA" id="ARBA00022679"/>
    </source>
</evidence>
<dbReference type="SUPFAM" id="SSF47757">
    <property type="entry name" value="Chemotaxis receptor methyltransferase CheR, N-terminal domain"/>
    <property type="match status" value="1"/>
</dbReference>
<dbReference type="OrthoDB" id="9816309at2"/>
<comment type="caution">
    <text evidence="10">The sequence shown here is derived from an EMBL/GenBank/DDBJ whole genome shotgun (WGS) entry which is preliminary data.</text>
</comment>
<dbReference type="SUPFAM" id="SSF55785">
    <property type="entry name" value="PYP-like sensor domain (PAS domain)"/>
    <property type="match status" value="2"/>
</dbReference>
<sequence length="621" mass="69361">MAENPPADPENDPVTDPGIDDGFEALLTHLRETRGFDFTGYKRTSLRRRIQHRMDQVGIEGFAAYVDHLEVTPDEFAALFNTILINVTGFFRDPDTWSYLRTDVLPGLLEARPADTVIRVWCAGCASGEEAYTIAILLAELLGPEEFGRRVKIYATDVDEDALAYARAATYTERELQGVPADLRERWFEPVGSRHAFRKDLRRSVIFGRNDLVQDAPISRIDLLSCRNTLMYFTPQTQAGMMSRFRFALAPHGVLVLGRAEMLLSHGRLFEPIDLKSRVFRKNRSVAAGVTPMSPEFVADRRGAGTMDRLREHALAAGPVPQIVLTGDDVVALANQRAEELLGVGARDVGRPLRDLEVSYRPVELRSVVERVRMNRTAERITEVRLERAGETRWFAVDVAPLVAADGGRLGVSVAFHDVSAAHRLQGELERANAQLESLYEELQSTSEELETTNEELQSTVEELETTNEELQSTNEELETMNEELRSSNDELQSTNDEVRVRSGQLDGVNEFLESILSSLRSGVIVLDRQLQVTVWNAVAEEMWGLRREEVLGQHVFNLDMGLPTDGLRTAARKVLADRDHTDVLEVDAVNRRGRTVTVRIAVNPLLGTDGAVSGCVLLMD</sequence>
<feature type="domain" description="CheR-type methyltransferase" evidence="9">
    <location>
        <begin position="20"/>
        <end position="283"/>
    </location>
</feature>
<dbReference type="AlphaFoldDB" id="A0A4Q7UXI3"/>
<keyword evidence="6" id="KW-0175">Coiled coil</keyword>
<dbReference type="InterPro" id="IPR000780">
    <property type="entry name" value="CheR_MeTrfase"/>
</dbReference>
<dbReference type="GO" id="GO:0006355">
    <property type="term" value="P:regulation of DNA-templated transcription"/>
    <property type="evidence" value="ECO:0007669"/>
    <property type="project" value="InterPro"/>
</dbReference>
<protein>
    <recommendedName>
        <fullName evidence="2">protein-glutamate O-methyltransferase</fullName>
        <ecNumber evidence="2">2.1.1.80</ecNumber>
    </recommendedName>
</protein>
<dbReference type="PROSITE" id="PS50112">
    <property type="entry name" value="PAS"/>
    <property type="match status" value="1"/>
</dbReference>
<accession>A0A4Q7UXI3</accession>
<dbReference type="PRINTS" id="PR00996">
    <property type="entry name" value="CHERMTFRASE"/>
</dbReference>
<dbReference type="Pfam" id="PF00989">
    <property type="entry name" value="PAS"/>
    <property type="match status" value="2"/>
</dbReference>
<dbReference type="InterPro" id="IPR035965">
    <property type="entry name" value="PAS-like_dom_sf"/>
</dbReference>
<comment type="catalytic activity">
    <reaction evidence="1">
        <text>L-glutamyl-[protein] + S-adenosyl-L-methionine = [protein]-L-glutamate 5-O-methyl ester + S-adenosyl-L-homocysteine</text>
        <dbReference type="Rhea" id="RHEA:24452"/>
        <dbReference type="Rhea" id="RHEA-COMP:10208"/>
        <dbReference type="Rhea" id="RHEA-COMP:10311"/>
        <dbReference type="ChEBI" id="CHEBI:29973"/>
        <dbReference type="ChEBI" id="CHEBI:57856"/>
        <dbReference type="ChEBI" id="CHEBI:59789"/>
        <dbReference type="ChEBI" id="CHEBI:82795"/>
        <dbReference type="EC" id="2.1.1.80"/>
    </reaction>
</comment>
<keyword evidence="11" id="KW-1185">Reference proteome</keyword>
<evidence type="ECO:0000256" key="3">
    <source>
        <dbReference type="ARBA" id="ARBA00022603"/>
    </source>
</evidence>
<keyword evidence="4" id="KW-0808">Transferase</keyword>
<dbReference type="InterPro" id="IPR000014">
    <property type="entry name" value="PAS"/>
</dbReference>
<dbReference type="GO" id="GO:0032259">
    <property type="term" value="P:methylation"/>
    <property type="evidence" value="ECO:0007669"/>
    <property type="project" value="UniProtKB-KW"/>
</dbReference>
<dbReference type="SMART" id="SM00091">
    <property type="entry name" value="PAS"/>
    <property type="match status" value="2"/>
</dbReference>
<evidence type="ECO:0000256" key="5">
    <source>
        <dbReference type="ARBA" id="ARBA00022691"/>
    </source>
</evidence>
<dbReference type="InterPro" id="IPR029063">
    <property type="entry name" value="SAM-dependent_MTases_sf"/>
</dbReference>
<dbReference type="Gene3D" id="1.10.155.10">
    <property type="entry name" value="Chemotaxis receptor methyltransferase CheR, N-terminal domain"/>
    <property type="match status" value="1"/>
</dbReference>
<dbReference type="PROSITE" id="PS50113">
    <property type="entry name" value="PAC"/>
    <property type="match status" value="1"/>
</dbReference>
<dbReference type="PANTHER" id="PTHR24422">
    <property type="entry name" value="CHEMOTAXIS PROTEIN METHYLTRANSFERASE"/>
    <property type="match status" value="1"/>
</dbReference>
<dbReference type="InterPro" id="IPR013767">
    <property type="entry name" value="PAS_fold"/>
</dbReference>
<dbReference type="InterPro" id="IPR022642">
    <property type="entry name" value="CheR_C"/>
</dbReference>
<dbReference type="EC" id="2.1.1.80" evidence="2"/>
<dbReference type="PROSITE" id="PS50123">
    <property type="entry name" value="CHER"/>
    <property type="match status" value="1"/>
</dbReference>
<keyword evidence="3" id="KW-0489">Methyltransferase</keyword>
<dbReference type="CDD" id="cd02440">
    <property type="entry name" value="AdoMet_MTases"/>
    <property type="match status" value="1"/>
</dbReference>
<dbReference type="NCBIfam" id="TIGR00229">
    <property type="entry name" value="sensory_box"/>
    <property type="match status" value="2"/>
</dbReference>
<evidence type="ECO:0000256" key="2">
    <source>
        <dbReference type="ARBA" id="ARBA00012534"/>
    </source>
</evidence>
<evidence type="ECO:0000313" key="10">
    <source>
        <dbReference type="EMBL" id="RZT86732.1"/>
    </source>
</evidence>
<reference evidence="10 11" key="1">
    <citation type="submission" date="2019-02" db="EMBL/GenBank/DDBJ databases">
        <title>Sequencing the genomes of 1000 actinobacteria strains.</title>
        <authorList>
            <person name="Klenk H.-P."/>
        </authorList>
    </citation>
    <scope>NUCLEOTIDE SEQUENCE [LARGE SCALE GENOMIC DNA]</scope>
    <source>
        <strain evidence="10 11">DSM 45779</strain>
    </source>
</reference>
<dbReference type="Gene3D" id="3.30.450.20">
    <property type="entry name" value="PAS domain"/>
    <property type="match status" value="2"/>
</dbReference>
<dbReference type="EMBL" id="SHKL01000001">
    <property type="protein sequence ID" value="RZT86732.1"/>
    <property type="molecule type" value="Genomic_DNA"/>
</dbReference>
<dbReference type="InterPro" id="IPR050903">
    <property type="entry name" value="Bact_Chemotaxis_MeTrfase"/>
</dbReference>
<name>A0A4Q7UXI3_PSEST</name>
<keyword evidence="5" id="KW-0949">S-adenosyl-L-methionine</keyword>
<organism evidence="10 11">
    <name type="scientific">Pseudonocardia sediminis</name>
    <dbReference type="NCBI Taxonomy" id="1397368"/>
    <lineage>
        <taxon>Bacteria</taxon>
        <taxon>Bacillati</taxon>
        <taxon>Actinomycetota</taxon>
        <taxon>Actinomycetes</taxon>
        <taxon>Pseudonocardiales</taxon>
        <taxon>Pseudonocardiaceae</taxon>
        <taxon>Pseudonocardia</taxon>
    </lineage>
</organism>
<dbReference type="Gene3D" id="1.20.120.330">
    <property type="entry name" value="Nucleotidyltransferases domain 2"/>
    <property type="match status" value="1"/>
</dbReference>
<dbReference type="InterPro" id="IPR000700">
    <property type="entry name" value="PAS-assoc_C"/>
</dbReference>
<evidence type="ECO:0000313" key="11">
    <source>
        <dbReference type="Proteomes" id="UP000291591"/>
    </source>
</evidence>
<evidence type="ECO:0000256" key="6">
    <source>
        <dbReference type="SAM" id="Coils"/>
    </source>
</evidence>
<dbReference type="GO" id="GO:0008983">
    <property type="term" value="F:protein-glutamate O-methyltransferase activity"/>
    <property type="evidence" value="ECO:0007669"/>
    <property type="project" value="UniProtKB-EC"/>
</dbReference>
<dbReference type="InterPro" id="IPR036804">
    <property type="entry name" value="CheR_N_sf"/>
</dbReference>
<dbReference type="Proteomes" id="UP000291591">
    <property type="component" value="Unassembled WGS sequence"/>
</dbReference>
<feature type="coiled-coil region" evidence="6">
    <location>
        <begin position="422"/>
        <end position="502"/>
    </location>
</feature>
<feature type="domain" description="PAS" evidence="7">
    <location>
        <begin position="509"/>
        <end position="557"/>
    </location>
</feature>
<dbReference type="RefSeq" id="WP_130290982.1">
    <property type="nucleotide sequence ID" value="NZ_SHKL01000001.1"/>
</dbReference>
<evidence type="ECO:0000259" key="7">
    <source>
        <dbReference type="PROSITE" id="PS50112"/>
    </source>
</evidence>
<dbReference type="Pfam" id="PF03705">
    <property type="entry name" value="CheR_N"/>
    <property type="match status" value="1"/>
</dbReference>
<evidence type="ECO:0000259" key="8">
    <source>
        <dbReference type="PROSITE" id="PS50113"/>
    </source>
</evidence>
<gene>
    <name evidence="10" type="ORF">EV383_3630</name>
</gene>
<dbReference type="InterPro" id="IPR022641">
    <property type="entry name" value="CheR_N"/>
</dbReference>
<proteinExistence type="predicted"/>
<dbReference type="PANTHER" id="PTHR24422:SF10">
    <property type="entry name" value="CHEMOTAXIS PROTEIN METHYLTRANSFERASE 2"/>
    <property type="match status" value="1"/>
</dbReference>
<dbReference type="Pfam" id="PF01739">
    <property type="entry name" value="CheR"/>
    <property type="match status" value="1"/>
</dbReference>
<dbReference type="CDD" id="cd00130">
    <property type="entry name" value="PAS"/>
    <property type="match status" value="2"/>
</dbReference>
<evidence type="ECO:0000256" key="1">
    <source>
        <dbReference type="ARBA" id="ARBA00001541"/>
    </source>
</evidence>
<dbReference type="SUPFAM" id="SSF53335">
    <property type="entry name" value="S-adenosyl-L-methionine-dependent methyltransferases"/>
    <property type="match status" value="1"/>
</dbReference>
<dbReference type="SMART" id="SM00138">
    <property type="entry name" value="MeTrc"/>
    <property type="match status" value="1"/>
</dbReference>